<protein>
    <submittedName>
        <fullName evidence="8">Chromate efflux transporter</fullName>
    </submittedName>
</protein>
<evidence type="ECO:0000313" key="9">
    <source>
        <dbReference type="Proteomes" id="UP000325606"/>
    </source>
</evidence>
<accession>A0A5J6LIB4</accession>
<reference evidence="8 9" key="1">
    <citation type="submission" date="2019-09" db="EMBL/GenBank/DDBJ databases">
        <title>Nitrincola iocasae sp. nov., a bacterium isolated from the sediment collected at a cold seep field in South China Sea.</title>
        <authorList>
            <person name="Zhang H."/>
            <person name="Wang H."/>
            <person name="Li C."/>
        </authorList>
    </citation>
    <scope>NUCLEOTIDE SEQUENCE [LARGE SCALE GENOMIC DNA]</scope>
    <source>
        <strain evidence="8 9">KXZD1103</strain>
    </source>
</reference>
<feature type="transmembrane region" description="Helical" evidence="7">
    <location>
        <begin position="202"/>
        <end position="222"/>
    </location>
</feature>
<dbReference type="AlphaFoldDB" id="A0A5J6LIB4"/>
<feature type="transmembrane region" description="Helical" evidence="7">
    <location>
        <begin position="333"/>
        <end position="358"/>
    </location>
</feature>
<feature type="transmembrane region" description="Helical" evidence="7">
    <location>
        <begin position="86"/>
        <end position="108"/>
    </location>
</feature>
<keyword evidence="3" id="KW-1003">Cell membrane</keyword>
<keyword evidence="5 7" id="KW-1133">Transmembrane helix</keyword>
<dbReference type="InterPro" id="IPR014047">
    <property type="entry name" value="Chr_Tranpt_l_chain"/>
</dbReference>
<dbReference type="EMBL" id="CP044222">
    <property type="protein sequence ID" value="QEW08248.1"/>
    <property type="molecule type" value="Genomic_DNA"/>
</dbReference>
<dbReference type="Pfam" id="PF02417">
    <property type="entry name" value="Chromate_transp"/>
    <property type="match status" value="2"/>
</dbReference>
<proteinExistence type="inferred from homology"/>
<evidence type="ECO:0000256" key="5">
    <source>
        <dbReference type="ARBA" id="ARBA00022989"/>
    </source>
</evidence>
<evidence type="ECO:0000256" key="3">
    <source>
        <dbReference type="ARBA" id="ARBA00022475"/>
    </source>
</evidence>
<evidence type="ECO:0000256" key="1">
    <source>
        <dbReference type="ARBA" id="ARBA00004651"/>
    </source>
</evidence>
<feature type="transmembrane region" description="Helical" evidence="7">
    <location>
        <begin position="364"/>
        <end position="393"/>
    </location>
</feature>
<evidence type="ECO:0000256" key="7">
    <source>
        <dbReference type="SAM" id="Phobius"/>
    </source>
</evidence>
<dbReference type="PIRSF" id="PIRSF004810">
    <property type="entry name" value="ChrA"/>
    <property type="match status" value="1"/>
</dbReference>
<organism evidence="8 9">
    <name type="scientific">Nitrincola iocasae</name>
    <dbReference type="NCBI Taxonomy" id="2614693"/>
    <lineage>
        <taxon>Bacteria</taxon>
        <taxon>Pseudomonadati</taxon>
        <taxon>Pseudomonadota</taxon>
        <taxon>Gammaproteobacteria</taxon>
        <taxon>Oceanospirillales</taxon>
        <taxon>Oceanospirillaceae</taxon>
        <taxon>Nitrincola</taxon>
    </lineage>
</organism>
<dbReference type="GO" id="GO:0005886">
    <property type="term" value="C:plasma membrane"/>
    <property type="evidence" value="ECO:0007669"/>
    <property type="project" value="UniProtKB-SubCell"/>
</dbReference>
<feature type="transmembrane region" description="Helical" evidence="7">
    <location>
        <begin position="288"/>
        <end position="321"/>
    </location>
</feature>
<feature type="transmembrane region" description="Helical" evidence="7">
    <location>
        <begin position="234"/>
        <end position="253"/>
    </location>
</feature>
<comment type="subcellular location">
    <subcellularLocation>
        <location evidence="1">Cell membrane</location>
        <topology evidence="1">Multi-pass membrane protein</topology>
    </subcellularLocation>
</comment>
<feature type="transmembrane region" description="Helical" evidence="7">
    <location>
        <begin position="114"/>
        <end position="138"/>
    </location>
</feature>
<dbReference type="GO" id="GO:0015109">
    <property type="term" value="F:chromate transmembrane transporter activity"/>
    <property type="evidence" value="ECO:0007669"/>
    <property type="project" value="InterPro"/>
</dbReference>
<dbReference type="PANTHER" id="PTHR33567:SF3">
    <property type="entry name" value="CHROMATE ION TRANSPORTER (EUROFUNG)"/>
    <property type="match status" value="1"/>
</dbReference>
<dbReference type="KEGG" id="nik:F5I99_18100"/>
<evidence type="ECO:0000256" key="6">
    <source>
        <dbReference type="ARBA" id="ARBA00023136"/>
    </source>
</evidence>
<name>A0A5J6LIB4_9GAMM</name>
<keyword evidence="9" id="KW-1185">Reference proteome</keyword>
<sequence>MKPKLPEPSNNVFEVFINFLQLGLTSFGGPVAHLGFFQTVFVQQKRWISAEAYAELVALCQFIPGPASSQVGFGIGLQRAGIAGALAAWVGFTLPSAVLMLLLGVTLVNLDLSAYLGLIQGLKLTAVAVVCWALWNMARSLTPDYRRRGIALLAAAVALILPGIFGQLGALLLGALLAPWLVKTPPLAHDQSGLQVPISTRVAITAAVLFSGGLLLLPLLTVNTQSSSLLIGDAMYRAGALVFGGGHVVLPLLHAETVNTGLISADDFLTGYGLAQAMPGPLFSFAAFIGALSGGALMAILALVAIFLPGCLLLIALLPVWQKLRRHHWLRRVLGGINAAVVGLLAAALYDPVITAAIHQWQDILLALVLLGLLATGRIPVWLLVPLGALAGYSLL</sequence>
<evidence type="ECO:0000256" key="4">
    <source>
        <dbReference type="ARBA" id="ARBA00022692"/>
    </source>
</evidence>
<feature type="transmembrane region" description="Helical" evidence="7">
    <location>
        <begin position="150"/>
        <end position="182"/>
    </location>
</feature>
<gene>
    <name evidence="8" type="primary">chrA</name>
    <name evidence="8" type="ORF">F5I99_18100</name>
</gene>
<evidence type="ECO:0000256" key="2">
    <source>
        <dbReference type="ARBA" id="ARBA00005262"/>
    </source>
</evidence>
<dbReference type="PANTHER" id="PTHR33567">
    <property type="entry name" value="CHROMATE ION TRANSPORTER (EUROFUNG)"/>
    <property type="match status" value="1"/>
</dbReference>
<evidence type="ECO:0000313" key="8">
    <source>
        <dbReference type="EMBL" id="QEW08248.1"/>
    </source>
</evidence>
<dbReference type="InterPro" id="IPR003370">
    <property type="entry name" value="Chromate_transpt"/>
</dbReference>
<feature type="transmembrane region" description="Helical" evidence="7">
    <location>
        <begin position="15"/>
        <end position="37"/>
    </location>
</feature>
<comment type="similarity">
    <text evidence="2">Belongs to the chromate ion transporter (CHR) (TC 2.A.51) family.</text>
</comment>
<keyword evidence="4 7" id="KW-0812">Transmembrane</keyword>
<keyword evidence="6 7" id="KW-0472">Membrane</keyword>
<dbReference type="RefSeq" id="WP_151058480.1">
    <property type="nucleotide sequence ID" value="NZ_CP044222.1"/>
</dbReference>
<dbReference type="NCBIfam" id="TIGR00937">
    <property type="entry name" value="2A51"/>
    <property type="match status" value="1"/>
</dbReference>
<dbReference type="Proteomes" id="UP000325606">
    <property type="component" value="Chromosome"/>
</dbReference>